<feature type="non-terminal residue" evidence="1">
    <location>
        <position position="1"/>
    </location>
</feature>
<name>A0A699YVK9_HAELA</name>
<reference evidence="1 2" key="1">
    <citation type="submission" date="2020-02" db="EMBL/GenBank/DDBJ databases">
        <title>Draft genome sequence of Haematococcus lacustris strain NIES-144.</title>
        <authorList>
            <person name="Morimoto D."/>
            <person name="Nakagawa S."/>
            <person name="Yoshida T."/>
            <person name="Sawayama S."/>
        </authorList>
    </citation>
    <scope>NUCLEOTIDE SEQUENCE [LARGE SCALE GENOMIC DNA]</scope>
    <source>
        <strain evidence="1 2">NIES-144</strain>
    </source>
</reference>
<evidence type="ECO:0000313" key="2">
    <source>
        <dbReference type="Proteomes" id="UP000485058"/>
    </source>
</evidence>
<comment type="caution">
    <text evidence="1">The sequence shown here is derived from an EMBL/GenBank/DDBJ whole genome shotgun (WGS) entry which is preliminary data.</text>
</comment>
<organism evidence="1 2">
    <name type="scientific">Haematococcus lacustris</name>
    <name type="common">Green alga</name>
    <name type="synonym">Haematococcus pluvialis</name>
    <dbReference type="NCBI Taxonomy" id="44745"/>
    <lineage>
        <taxon>Eukaryota</taxon>
        <taxon>Viridiplantae</taxon>
        <taxon>Chlorophyta</taxon>
        <taxon>core chlorophytes</taxon>
        <taxon>Chlorophyceae</taxon>
        <taxon>CS clade</taxon>
        <taxon>Chlamydomonadales</taxon>
        <taxon>Haematococcaceae</taxon>
        <taxon>Haematococcus</taxon>
    </lineage>
</organism>
<proteinExistence type="predicted"/>
<evidence type="ECO:0000313" key="1">
    <source>
        <dbReference type="EMBL" id="GFH07072.1"/>
    </source>
</evidence>
<gene>
    <name evidence="1" type="ORF">HaLaN_01822</name>
</gene>
<accession>A0A699YVK9</accession>
<sequence length="8" mass="807">MGPVCSLT</sequence>
<dbReference type="EMBL" id="BLLF01000072">
    <property type="protein sequence ID" value="GFH07072.1"/>
    <property type="molecule type" value="Genomic_DNA"/>
</dbReference>
<protein>
    <submittedName>
        <fullName evidence="1">Uncharacterized protein</fullName>
    </submittedName>
</protein>
<keyword evidence="2" id="KW-1185">Reference proteome</keyword>
<dbReference type="Proteomes" id="UP000485058">
    <property type="component" value="Unassembled WGS sequence"/>
</dbReference>